<dbReference type="InterPro" id="IPR050598">
    <property type="entry name" value="AminoAcid_Transporter"/>
</dbReference>
<evidence type="ECO:0000256" key="1">
    <source>
        <dbReference type="SAM" id="MobiDB-lite"/>
    </source>
</evidence>
<evidence type="ECO:0000256" key="2">
    <source>
        <dbReference type="SAM" id="Phobius"/>
    </source>
</evidence>
<proteinExistence type="predicted"/>
<dbReference type="PANTHER" id="PTHR11785">
    <property type="entry name" value="AMINO ACID TRANSPORTER"/>
    <property type="match status" value="1"/>
</dbReference>
<keyword evidence="2" id="KW-0472">Membrane</keyword>
<dbReference type="Gene3D" id="1.20.1740.10">
    <property type="entry name" value="Amino acid/polyamine transporter I"/>
    <property type="match status" value="1"/>
</dbReference>
<dbReference type="Proteomes" id="UP001370758">
    <property type="component" value="Unassembled WGS sequence"/>
</dbReference>
<keyword evidence="4" id="KW-1185">Reference proteome</keyword>
<feature type="region of interest" description="Disordered" evidence="1">
    <location>
        <begin position="16"/>
        <end position="48"/>
    </location>
</feature>
<dbReference type="PANTHER" id="PTHR11785:SF382">
    <property type="entry name" value="LOW-AFFINITY METHIONINE PERMEASE"/>
    <property type="match status" value="1"/>
</dbReference>
<dbReference type="GO" id="GO:0015179">
    <property type="term" value="F:L-amino acid transmembrane transporter activity"/>
    <property type="evidence" value="ECO:0007669"/>
    <property type="project" value="TreeGrafter"/>
</dbReference>
<feature type="transmembrane region" description="Helical" evidence="2">
    <location>
        <begin position="63"/>
        <end position="85"/>
    </location>
</feature>
<name>A0AAV9W838_9PEZI</name>
<feature type="transmembrane region" description="Helical" evidence="2">
    <location>
        <begin position="97"/>
        <end position="117"/>
    </location>
</feature>
<evidence type="ECO:0008006" key="5">
    <source>
        <dbReference type="Google" id="ProtNLM"/>
    </source>
</evidence>
<reference evidence="3 4" key="1">
    <citation type="submission" date="2023-08" db="EMBL/GenBank/DDBJ databases">
        <authorList>
            <person name="Palmer J.M."/>
        </authorList>
    </citation>
    <scope>NUCLEOTIDE SEQUENCE [LARGE SCALE GENOMIC DNA]</scope>
    <source>
        <strain evidence="3 4">TWF481</strain>
    </source>
</reference>
<evidence type="ECO:0000313" key="3">
    <source>
        <dbReference type="EMBL" id="KAK6502855.1"/>
    </source>
</evidence>
<keyword evidence="2" id="KW-1133">Transmembrane helix</keyword>
<dbReference type="EMBL" id="JAVHJL010000005">
    <property type="protein sequence ID" value="KAK6502855.1"/>
    <property type="molecule type" value="Genomic_DNA"/>
</dbReference>
<organism evidence="3 4">
    <name type="scientific">Arthrobotrys musiformis</name>
    <dbReference type="NCBI Taxonomy" id="47236"/>
    <lineage>
        <taxon>Eukaryota</taxon>
        <taxon>Fungi</taxon>
        <taxon>Dikarya</taxon>
        <taxon>Ascomycota</taxon>
        <taxon>Pezizomycotina</taxon>
        <taxon>Orbiliomycetes</taxon>
        <taxon>Orbiliales</taxon>
        <taxon>Orbiliaceae</taxon>
        <taxon>Arthrobotrys</taxon>
    </lineage>
</organism>
<sequence>MTTIYQRTFIPEPTEDDYIPLPTRAPSDAATNRQLAPAGQGGDEKSVDESAPYHYIIPEDRKLGYVSTALLIVNRIIGSGIFATVDQIVRSTDSTGTALFFWIIGGVVSLLGYSNFINPIGNFEIGSLLGFFLP</sequence>
<protein>
    <recommendedName>
        <fullName evidence="5">Amino acid permease/ SLC12A domain-containing protein</fullName>
    </recommendedName>
</protein>
<dbReference type="AlphaFoldDB" id="A0AAV9W838"/>
<comment type="caution">
    <text evidence="3">The sequence shown here is derived from an EMBL/GenBank/DDBJ whole genome shotgun (WGS) entry which is preliminary data.</text>
</comment>
<accession>A0AAV9W838</accession>
<keyword evidence="2" id="KW-0812">Transmembrane</keyword>
<gene>
    <name evidence="3" type="ORF">TWF481_007896</name>
</gene>
<evidence type="ECO:0000313" key="4">
    <source>
        <dbReference type="Proteomes" id="UP001370758"/>
    </source>
</evidence>